<dbReference type="AlphaFoldDB" id="A0A1M4U920"/>
<keyword evidence="1" id="KW-0812">Transmembrane</keyword>
<dbReference type="RefSeq" id="WP_073226883.1">
    <property type="nucleotide sequence ID" value="NZ_FQUQ01000001.1"/>
</dbReference>
<dbReference type="OrthoDB" id="768585at2"/>
<evidence type="ECO:0000313" key="3">
    <source>
        <dbReference type="Proteomes" id="UP000184287"/>
    </source>
</evidence>
<dbReference type="STRING" id="288992.SAMN04488522_101470"/>
<proteinExistence type="predicted"/>
<name>A0A1M4U920_9SPHI</name>
<gene>
    <name evidence="2" type="ORF">SAMN04488522_101470</name>
</gene>
<keyword evidence="1" id="KW-0472">Membrane</keyword>
<evidence type="ECO:0000256" key="1">
    <source>
        <dbReference type="SAM" id="Phobius"/>
    </source>
</evidence>
<organism evidence="2 3">
    <name type="scientific">Pedobacter caeni</name>
    <dbReference type="NCBI Taxonomy" id="288992"/>
    <lineage>
        <taxon>Bacteria</taxon>
        <taxon>Pseudomonadati</taxon>
        <taxon>Bacteroidota</taxon>
        <taxon>Sphingobacteriia</taxon>
        <taxon>Sphingobacteriales</taxon>
        <taxon>Sphingobacteriaceae</taxon>
        <taxon>Pedobacter</taxon>
    </lineage>
</organism>
<feature type="transmembrane region" description="Helical" evidence="1">
    <location>
        <begin position="12"/>
        <end position="33"/>
    </location>
</feature>
<sequence>MKTQVIMKSWKSLPMEMINVILFLMPVPIILYYDEVNLLVSALMMMYSVFVIGVGVYVIYALRFPPEMILSDAGVQFKYEGFYEWKVLETYRIEETISHVKTEEGNMIYTRHTLVIDLADGSSLRVSADQLDQKPAQLIPLFEQRKSRAVSAS</sequence>
<reference evidence="3" key="1">
    <citation type="submission" date="2016-11" db="EMBL/GenBank/DDBJ databases">
        <authorList>
            <person name="Varghese N."/>
            <person name="Submissions S."/>
        </authorList>
    </citation>
    <scope>NUCLEOTIDE SEQUENCE [LARGE SCALE GENOMIC DNA]</scope>
    <source>
        <strain evidence="3">DSM 16990</strain>
    </source>
</reference>
<keyword evidence="3" id="KW-1185">Reference proteome</keyword>
<protein>
    <recommendedName>
        <fullName evidence="4">PH domain-containing protein</fullName>
    </recommendedName>
</protein>
<evidence type="ECO:0008006" key="4">
    <source>
        <dbReference type="Google" id="ProtNLM"/>
    </source>
</evidence>
<keyword evidence="1" id="KW-1133">Transmembrane helix</keyword>
<dbReference type="Proteomes" id="UP000184287">
    <property type="component" value="Unassembled WGS sequence"/>
</dbReference>
<dbReference type="EMBL" id="FQUQ01000001">
    <property type="protein sequence ID" value="SHE53097.1"/>
    <property type="molecule type" value="Genomic_DNA"/>
</dbReference>
<accession>A0A1M4U920</accession>
<evidence type="ECO:0000313" key="2">
    <source>
        <dbReference type="EMBL" id="SHE53097.1"/>
    </source>
</evidence>
<feature type="transmembrane region" description="Helical" evidence="1">
    <location>
        <begin position="39"/>
        <end position="62"/>
    </location>
</feature>